<dbReference type="CDD" id="cd00160">
    <property type="entry name" value="RhoGEF"/>
    <property type="match status" value="1"/>
</dbReference>
<dbReference type="PANTHER" id="PTHR12673">
    <property type="entry name" value="FACIOGENITAL DYSPLASIA PROTEIN"/>
    <property type="match status" value="1"/>
</dbReference>
<dbReference type="SMART" id="SM00325">
    <property type="entry name" value="RhoGEF"/>
    <property type="match status" value="1"/>
</dbReference>
<dbReference type="InterPro" id="IPR000219">
    <property type="entry name" value="DH_dom"/>
</dbReference>
<evidence type="ECO:0000313" key="4">
    <source>
        <dbReference type="Proteomes" id="UP001165289"/>
    </source>
</evidence>
<dbReference type="PROSITE" id="PS50010">
    <property type="entry name" value="DH_2"/>
    <property type="match status" value="1"/>
</dbReference>
<accession>A0AAV7KL34</accession>
<dbReference type="Pfam" id="PF00621">
    <property type="entry name" value="RhoGEF"/>
    <property type="match status" value="1"/>
</dbReference>
<evidence type="ECO:0000313" key="3">
    <source>
        <dbReference type="EMBL" id="KAI6661568.1"/>
    </source>
</evidence>
<feature type="region of interest" description="Disordered" evidence="1">
    <location>
        <begin position="420"/>
        <end position="461"/>
    </location>
</feature>
<dbReference type="InterPro" id="IPR001331">
    <property type="entry name" value="GDS_CDC24_CS"/>
</dbReference>
<feature type="compositionally biased region" description="Basic residues" evidence="1">
    <location>
        <begin position="433"/>
        <end position="443"/>
    </location>
</feature>
<proteinExistence type="predicted"/>
<dbReference type="PANTHER" id="PTHR12673:SF159">
    <property type="entry name" value="LD03170P"/>
    <property type="match status" value="1"/>
</dbReference>
<feature type="domain" description="DH" evidence="2">
    <location>
        <begin position="214"/>
        <end position="404"/>
    </location>
</feature>
<feature type="compositionally biased region" description="Polar residues" evidence="1">
    <location>
        <begin position="150"/>
        <end position="159"/>
    </location>
</feature>
<dbReference type="InterPro" id="IPR035899">
    <property type="entry name" value="DBL_dom_sf"/>
</dbReference>
<comment type="caution">
    <text evidence="3">The sequence shown here is derived from an EMBL/GenBank/DDBJ whole genome shotgun (WGS) entry which is preliminary data.</text>
</comment>
<feature type="compositionally biased region" description="Polar residues" evidence="1">
    <location>
        <begin position="86"/>
        <end position="97"/>
    </location>
</feature>
<feature type="region of interest" description="Disordered" evidence="1">
    <location>
        <begin position="84"/>
        <end position="122"/>
    </location>
</feature>
<feature type="compositionally biased region" description="Polar residues" evidence="1">
    <location>
        <begin position="104"/>
        <end position="122"/>
    </location>
</feature>
<sequence length="663" mass="74468">MESTPLREAVRKTQLDLTLSGIKYNKFRNYNFDPETNPISTTIRGNNAKTIPRPLQAKKLPAIPLRYHQSLECLPSKTPLPLKKSCSPTINHGTRSSSLERQRTSITNPLRRSGSLSTLPTANSQAVAIRPLIDNYGVGQPELKLPRTPRNVTPKRNSTQFADPYTQYCAIGLGRAQSTFKAHRAAMGAFQSSPKGSLTPVTTRHTRMPNTQEQRYRIAKEIENTEATYVQNLHTLTSFFYRPLLKAKLIPQNELKQLFPPQLNALLNCHIELLDKLHDRLSNSKWHGMIGDLFANLCPGSMSMDFFQMYSGYVLAFPSALAVYDKQIRTNEEFRGFIRACMESPSCRGLDLCAFLLTPIQRLPRYLLLLKELIKYTDSSHPDSYFANLAADKFKACLVLLNDSIHLVLDIASKSSAWQNEPRAKSATNRGGKTSKKAKRNSKRVSGISHAGSNSDLESNSSSLYVESCPPSFFNNFSNHKIQSPIIHEKQNRSAQRVLKLDPPPEQSSAMVYTTNTEQVNTIPLETRKLTLQLSIEDKIPFSSPPLTSNKSHTDSGIYEEDPDLPQPDEIPAFQPHTPIPEHPGYHLPSLPDLDITATRNTSGQVESLTNCAMNNLLLESPVQRITEIGIINEADGNVKNKKHIRRRSADRILRLFKIFKSK</sequence>
<keyword evidence="4" id="KW-1185">Reference proteome</keyword>
<dbReference type="Proteomes" id="UP001165289">
    <property type="component" value="Unassembled WGS sequence"/>
</dbReference>
<dbReference type="PROSITE" id="PS00741">
    <property type="entry name" value="DH_1"/>
    <property type="match status" value="1"/>
</dbReference>
<dbReference type="InterPro" id="IPR051092">
    <property type="entry name" value="FYVE_RhoGEF_PH"/>
</dbReference>
<name>A0AAV7KL34_9METZ</name>
<reference evidence="3 4" key="1">
    <citation type="journal article" date="2023" name="BMC Biol.">
        <title>The compact genome of the sponge Oopsacas minuta (Hexactinellida) is lacking key metazoan core genes.</title>
        <authorList>
            <person name="Santini S."/>
            <person name="Schenkelaars Q."/>
            <person name="Jourda C."/>
            <person name="Duchesne M."/>
            <person name="Belahbib H."/>
            <person name="Rocher C."/>
            <person name="Selva M."/>
            <person name="Riesgo A."/>
            <person name="Vervoort M."/>
            <person name="Leys S.P."/>
            <person name="Kodjabachian L."/>
            <person name="Le Bivic A."/>
            <person name="Borchiellini C."/>
            <person name="Claverie J.M."/>
            <person name="Renard E."/>
        </authorList>
    </citation>
    <scope>NUCLEOTIDE SEQUENCE [LARGE SCALE GENOMIC DNA]</scope>
    <source>
        <strain evidence="3">SPO-2</strain>
    </source>
</reference>
<gene>
    <name evidence="3" type="ORF">LOD99_13441</name>
</gene>
<organism evidence="3 4">
    <name type="scientific">Oopsacas minuta</name>
    <dbReference type="NCBI Taxonomy" id="111878"/>
    <lineage>
        <taxon>Eukaryota</taxon>
        <taxon>Metazoa</taxon>
        <taxon>Porifera</taxon>
        <taxon>Hexactinellida</taxon>
        <taxon>Hexasterophora</taxon>
        <taxon>Lyssacinosida</taxon>
        <taxon>Leucopsacidae</taxon>
        <taxon>Oopsacas</taxon>
    </lineage>
</organism>
<feature type="region of interest" description="Disordered" evidence="1">
    <location>
        <begin position="138"/>
        <end position="159"/>
    </location>
</feature>
<dbReference type="GO" id="GO:0005085">
    <property type="term" value="F:guanyl-nucleotide exchange factor activity"/>
    <property type="evidence" value="ECO:0007669"/>
    <property type="project" value="InterPro"/>
</dbReference>
<evidence type="ECO:0000259" key="2">
    <source>
        <dbReference type="PROSITE" id="PS50010"/>
    </source>
</evidence>
<dbReference type="Gene3D" id="1.20.900.10">
    <property type="entry name" value="Dbl homology (DH) domain"/>
    <property type="match status" value="1"/>
</dbReference>
<dbReference type="GO" id="GO:0005737">
    <property type="term" value="C:cytoplasm"/>
    <property type="evidence" value="ECO:0007669"/>
    <property type="project" value="TreeGrafter"/>
</dbReference>
<dbReference type="EMBL" id="JAKMXF010000011">
    <property type="protein sequence ID" value="KAI6661568.1"/>
    <property type="molecule type" value="Genomic_DNA"/>
</dbReference>
<dbReference type="SUPFAM" id="SSF48065">
    <property type="entry name" value="DBL homology domain (DH-domain)"/>
    <property type="match status" value="1"/>
</dbReference>
<dbReference type="AlphaFoldDB" id="A0AAV7KL34"/>
<protein>
    <recommendedName>
        <fullName evidence="2">DH domain-containing protein</fullName>
    </recommendedName>
</protein>
<feature type="region of interest" description="Disordered" evidence="1">
    <location>
        <begin position="541"/>
        <end position="560"/>
    </location>
</feature>
<evidence type="ECO:0000256" key="1">
    <source>
        <dbReference type="SAM" id="MobiDB-lite"/>
    </source>
</evidence>
<dbReference type="GO" id="GO:0035556">
    <property type="term" value="P:intracellular signal transduction"/>
    <property type="evidence" value="ECO:0007669"/>
    <property type="project" value="InterPro"/>
</dbReference>